<organism evidence="3 4">
    <name type="scientific">Thiomonas arsenitoxydans (strain DSM 22701 / CIP 110005 / 3As)</name>
    <dbReference type="NCBI Taxonomy" id="426114"/>
    <lineage>
        <taxon>Bacteria</taxon>
        <taxon>Pseudomonadati</taxon>
        <taxon>Pseudomonadota</taxon>
        <taxon>Betaproteobacteria</taxon>
        <taxon>Burkholderiales</taxon>
        <taxon>Thiomonas</taxon>
    </lineage>
</organism>
<keyword evidence="1" id="KW-0812">Transmembrane</keyword>
<protein>
    <submittedName>
        <fullName evidence="3">Metal-dependent hydrolase</fullName>
    </submittedName>
</protein>
<gene>
    <name evidence="3" type="ORF">J0I24_14635</name>
</gene>
<dbReference type="GO" id="GO:0016787">
    <property type="term" value="F:hydrolase activity"/>
    <property type="evidence" value="ECO:0007669"/>
    <property type="project" value="UniProtKB-KW"/>
</dbReference>
<feature type="chain" id="PRO_5034653924" evidence="2">
    <location>
        <begin position="22"/>
        <end position="149"/>
    </location>
</feature>
<comment type="caution">
    <text evidence="3">The sequence shown here is derived from an EMBL/GenBank/DDBJ whole genome shotgun (WGS) entry which is preliminary data.</text>
</comment>
<dbReference type="AlphaFoldDB" id="A0A8I1N070"/>
<keyword evidence="2" id="KW-0732">Signal</keyword>
<dbReference type="Proteomes" id="UP000664800">
    <property type="component" value="Unassembled WGS sequence"/>
</dbReference>
<feature type="transmembrane region" description="Helical" evidence="1">
    <location>
        <begin position="51"/>
        <end position="70"/>
    </location>
</feature>
<feature type="signal peptide" evidence="2">
    <location>
        <begin position="1"/>
        <end position="21"/>
    </location>
</feature>
<proteinExistence type="predicted"/>
<name>A0A8I1N070_THIA3</name>
<sequence>MAGACVSIALAVLFWDAHPQAAACAIAGITAGANAPDWIEKPLMLRHRTWTHWPVWWLALLAASLPAMIFSPLPCLTAGFAVGALLHLALDIGTPTGIPLRWPPDGRRRRSLYLYTTGSPAGEAAALAVVVACCALPVALHGLFMRYQW</sequence>
<dbReference type="RefSeq" id="WP_276732345.1">
    <property type="nucleotide sequence ID" value="NZ_JAFKMR010000032.1"/>
</dbReference>
<evidence type="ECO:0000256" key="1">
    <source>
        <dbReference type="SAM" id="Phobius"/>
    </source>
</evidence>
<feature type="transmembrane region" description="Helical" evidence="1">
    <location>
        <begin position="124"/>
        <end position="144"/>
    </location>
</feature>
<evidence type="ECO:0000256" key="2">
    <source>
        <dbReference type="SAM" id="SignalP"/>
    </source>
</evidence>
<dbReference type="InterPro" id="IPR007404">
    <property type="entry name" value="YdjM-like"/>
</dbReference>
<keyword evidence="1" id="KW-0472">Membrane</keyword>
<dbReference type="EMBL" id="JAFKMR010000032">
    <property type="protein sequence ID" value="MBN8745519.1"/>
    <property type="molecule type" value="Genomic_DNA"/>
</dbReference>
<accession>A0A8I1N070</accession>
<evidence type="ECO:0000313" key="4">
    <source>
        <dbReference type="Proteomes" id="UP000664800"/>
    </source>
</evidence>
<keyword evidence="1" id="KW-1133">Transmembrane helix</keyword>
<dbReference type="Pfam" id="PF04307">
    <property type="entry name" value="YdjM"/>
    <property type="match status" value="1"/>
</dbReference>
<evidence type="ECO:0000313" key="3">
    <source>
        <dbReference type="EMBL" id="MBN8745519.1"/>
    </source>
</evidence>
<reference evidence="3" key="1">
    <citation type="submission" date="2021-02" db="EMBL/GenBank/DDBJ databases">
        <title>Thiocyanate and organic carbon inputs drive convergent selection for specific autotrophic Afipia and Thiobacillus strains within complex microbiomes.</title>
        <authorList>
            <person name="Huddy R.J."/>
            <person name="Sachdeva R."/>
            <person name="Kadzinga F."/>
            <person name="Kantor R.S."/>
            <person name="Harrison S.T.L."/>
            <person name="Banfield J.F."/>
        </authorList>
    </citation>
    <scope>NUCLEOTIDE SEQUENCE</scope>
    <source>
        <strain evidence="3">SCN18_13_7_16_R3_B_64_19</strain>
    </source>
</reference>
<keyword evidence="3" id="KW-0378">Hydrolase</keyword>